<organism evidence="1 2">
    <name type="scientific">Rubripirellula reticaptiva</name>
    <dbReference type="NCBI Taxonomy" id="2528013"/>
    <lineage>
        <taxon>Bacteria</taxon>
        <taxon>Pseudomonadati</taxon>
        <taxon>Planctomycetota</taxon>
        <taxon>Planctomycetia</taxon>
        <taxon>Pirellulales</taxon>
        <taxon>Pirellulaceae</taxon>
        <taxon>Rubripirellula</taxon>
    </lineage>
</organism>
<comment type="caution">
    <text evidence="1">The sequence shown here is derived from an EMBL/GenBank/DDBJ whole genome shotgun (WGS) entry which is preliminary data.</text>
</comment>
<proteinExistence type="predicted"/>
<name>A0A5C6ES62_9BACT</name>
<protein>
    <recommendedName>
        <fullName evidence="3">DUF3150 domain-containing protein</fullName>
    </recommendedName>
</protein>
<gene>
    <name evidence="1" type="ORF">Poly59_27400</name>
</gene>
<evidence type="ECO:0000313" key="1">
    <source>
        <dbReference type="EMBL" id="TWU51150.1"/>
    </source>
</evidence>
<evidence type="ECO:0000313" key="2">
    <source>
        <dbReference type="Proteomes" id="UP000317977"/>
    </source>
</evidence>
<accession>A0A5C6ES62</accession>
<sequence>MTLDTLTPSVTTEADAMPVATNASVGERLQSETTAVRLKIHWPGSRKTLSQDQTRQAAGTFDADIRSVSASKKLLDTAHPAFRAATAVRKQAADYWKNHTLPYVEPGIRLIRRSDVAAFEVHMTTVRAELAEAVEQLESHYGELIDGARERLGDLFDAGDYTDDFREQFGIEWDYPSCDPPEYLLRVSPQLYYSECARVQTRFDEAVQLAEQAFADELGQLVSHLAERLGGQNDGTAKVFRDSAVTNLLEFFDRFQHLNIRSDEGLDRLVADARRVLSGVAPQELRERPGIRQHVADQLTRVEASLDSWMTDRPRRSILRRTR</sequence>
<evidence type="ECO:0008006" key="3">
    <source>
        <dbReference type="Google" id="ProtNLM"/>
    </source>
</evidence>
<dbReference type="AlphaFoldDB" id="A0A5C6ES62"/>
<dbReference type="OrthoDB" id="247764at2"/>
<dbReference type="Proteomes" id="UP000317977">
    <property type="component" value="Unassembled WGS sequence"/>
</dbReference>
<dbReference type="EMBL" id="SJPX01000003">
    <property type="protein sequence ID" value="TWU51150.1"/>
    <property type="molecule type" value="Genomic_DNA"/>
</dbReference>
<reference evidence="1 2" key="1">
    <citation type="submission" date="2019-02" db="EMBL/GenBank/DDBJ databases">
        <title>Deep-cultivation of Planctomycetes and their phenomic and genomic characterization uncovers novel biology.</title>
        <authorList>
            <person name="Wiegand S."/>
            <person name="Jogler M."/>
            <person name="Boedeker C."/>
            <person name="Pinto D."/>
            <person name="Vollmers J."/>
            <person name="Rivas-Marin E."/>
            <person name="Kohn T."/>
            <person name="Peeters S.H."/>
            <person name="Heuer A."/>
            <person name="Rast P."/>
            <person name="Oberbeckmann S."/>
            <person name="Bunk B."/>
            <person name="Jeske O."/>
            <person name="Meyerdierks A."/>
            <person name="Storesund J.E."/>
            <person name="Kallscheuer N."/>
            <person name="Luecker S."/>
            <person name="Lage O.M."/>
            <person name="Pohl T."/>
            <person name="Merkel B.J."/>
            <person name="Hornburger P."/>
            <person name="Mueller R.-W."/>
            <person name="Bruemmer F."/>
            <person name="Labrenz M."/>
            <person name="Spormann A.M."/>
            <person name="Op Den Camp H."/>
            <person name="Overmann J."/>
            <person name="Amann R."/>
            <person name="Jetten M.S.M."/>
            <person name="Mascher T."/>
            <person name="Medema M.H."/>
            <person name="Devos D.P."/>
            <person name="Kaster A.-K."/>
            <person name="Ovreas L."/>
            <person name="Rohde M."/>
            <person name="Galperin M.Y."/>
            <person name="Jogler C."/>
        </authorList>
    </citation>
    <scope>NUCLEOTIDE SEQUENCE [LARGE SCALE GENOMIC DNA]</scope>
    <source>
        <strain evidence="1 2">Poly59</strain>
    </source>
</reference>
<keyword evidence="2" id="KW-1185">Reference proteome</keyword>
<dbReference type="RefSeq" id="WP_146534571.1">
    <property type="nucleotide sequence ID" value="NZ_SJPX01000003.1"/>
</dbReference>